<proteinExistence type="inferred from homology"/>
<dbReference type="Pfam" id="PF03096">
    <property type="entry name" value="Ndr"/>
    <property type="match status" value="2"/>
</dbReference>
<dbReference type="Gene3D" id="3.40.50.1820">
    <property type="entry name" value="alpha/beta hydrolase"/>
    <property type="match status" value="1"/>
</dbReference>
<evidence type="ECO:0000256" key="1">
    <source>
        <dbReference type="ARBA" id="ARBA00005598"/>
    </source>
</evidence>
<dbReference type="InterPro" id="IPR029058">
    <property type="entry name" value="AB_hydrolase_fold"/>
</dbReference>
<dbReference type="PANTHER" id="PTHR11034">
    <property type="entry name" value="N-MYC DOWNSTREAM REGULATED"/>
    <property type="match status" value="1"/>
</dbReference>
<name>A0A7R9J5R5_TIMCA</name>
<dbReference type="EMBL" id="OE181286">
    <property type="protein sequence ID" value="CAD7572894.1"/>
    <property type="molecule type" value="Genomic_DNA"/>
</dbReference>
<dbReference type="InterPro" id="IPR004142">
    <property type="entry name" value="NDRG"/>
</dbReference>
<protein>
    <submittedName>
        <fullName evidence="2">(California timema) hypothetical protein</fullName>
    </submittedName>
</protein>
<comment type="similarity">
    <text evidence="1">Belongs to the NDRG family.</text>
</comment>
<gene>
    <name evidence="2" type="ORF">TCMB3V08_LOCUS5538</name>
</gene>
<reference evidence="2" key="1">
    <citation type="submission" date="2020-11" db="EMBL/GenBank/DDBJ databases">
        <authorList>
            <person name="Tran Van P."/>
        </authorList>
    </citation>
    <scope>NUCLEOTIDE SEQUENCE</scope>
</reference>
<evidence type="ECO:0000313" key="2">
    <source>
        <dbReference type="EMBL" id="CAD7572894.1"/>
    </source>
</evidence>
<organism evidence="2">
    <name type="scientific">Timema californicum</name>
    <name type="common">California timema</name>
    <name type="synonym">Walking stick</name>
    <dbReference type="NCBI Taxonomy" id="61474"/>
    <lineage>
        <taxon>Eukaryota</taxon>
        <taxon>Metazoa</taxon>
        <taxon>Ecdysozoa</taxon>
        <taxon>Arthropoda</taxon>
        <taxon>Hexapoda</taxon>
        <taxon>Insecta</taxon>
        <taxon>Pterygota</taxon>
        <taxon>Neoptera</taxon>
        <taxon>Polyneoptera</taxon>
        <taxon>Phasmatodea</taxon>
        <taxon>Timematodea</taxon>
        <taxon>Timematoidea</taxon>
        <taxon>Timematidae</taxon>
        <taxon>Timema</taxon>
    </lineage>
</organism>
<dbReference type="AlphaFoldDB" id="A0A7R9J5R5"/>
<sequence length="236" mass="26393">MWSFPRHAPWPVATAAPWKKRVETARGSVLVAVQGNRNKPAILTYHDLGLNCECGRTEQRKLKLSQVAPSEQCGSRWKPFLLYKPVLLPVQVVRIYANYANELGMRKVEFRKCTRICVKEEWKTILERLPLIHPTMIRTLISLYSAVKSNLGVDSLDHSATEAVGLFTICGGAPNSLPAGVMAPDDPQVCCSQEVDISSFQAFFNYIDMRALLENFCVYHVNAPGQEEGATTLPEE</sequence>
<accession>A0A7R9J5R5</accession>